<dbReference type="EMBL" id="ML210225">
    <property type="protein sequence ID" value="TFK23128.1"/>
    <property type="molecule type" value="Genomic_DNA"/>
</dbReference>
<gene>
    <name evidence="3" type="ORF">FA15DRAFT_621503</name>
</gene>
<dbReference type="Proteomes" id="UP000307440">
    <property type="component" value="Unassembled WGS sequence"/>
</dbReference>
<dbReference type="Pfam" id="PF10441">
    <property type="entry name" value="Urb2"/>
    <property type="match status" value="1"/>
</dbReference>
<dbReference type="STRING" id="230819.A0A5C3L4J4"/>
<protein>
    <recommendedName>
        <fullName evidence="2">Nucleolar 27S pre-rRNA processing Urb2/Npa2 C-terminal domain-containing protein</fullName>
    </recommendedName>
</protein>
<dbReference type="InterPro" id="IPR052609">
    <property type="entry name" value="Ribosome_Biogenesis_Reg"/>
</dbReference>
<organism evidence="3 4">
    <name type="scientific">Coprinopsis marcescibilis</name>
    <name type="common">Agaric fungus</name>
    <name type="synonym">Psathyrella marcescibilis</name>
    <dbReference type="NCBI Taxonomy" id="230819"/>
    <lineage>
        <taxon>Eukaryota</taxon>
        <taxon>Fungi</taxon>
        <taxon>Dikarya</taxon>
        <taxon>Basidiomycota</taxon>
        <taxon>Agaricomycotina</taxon>
        <taxon>Agaricomycetes</taxon>
        <taxon>Agaricomycetidae</taxon>
        <taxon>Agaricales</taxon>
        <taxon>Agaricineae</taxon>
        <taxon>Psathyrellaceae</taxon>
        <taxon>Coprinopsis</taxon>
    </lineage>
</organism>
<dbReference type="InterPro" id="IPR018849">
    <property type="entry name" value="Urb2/Npa2_C"/>
</dbReference>
<accession>A0A5C3L4J4</accession>
<keyword evidence="4" id="KW-1185">Reference proteome</keyword>
<evidence type="ECO:0000256" key="1">
    <source>
        <dbReference type="SAM" id="MobiDB-lite"/>
    </source>
</evidence>
<dbReference type="PANTHER" id="PTHR15682:SF2">
    <property type="entry name" value="UNHEALTHY RIBOSOME BIOGENESIS PROTEIN 2 HOMOLOG"/>
    <property type="match status" value="1"/>
</dbReference>
<feature type="region of interest" description="Disordered" evidence="1">
    <location>
        <begin position="515"/>
        <end position="539"/>
    </location>
</feature>
<dbReference type="OrthoDB" id="160374at2759"/>
<name>A0A5C3L4J4_COPMA</name>
<dbReference type="PANTHER" id="PTHR15682">
    <property type="entry name" value="UNHEALTHY RIBOSOME BIOGENESIS PROTEIN 2 HOMOLOG"/>
    <property type="match status" value="1"/>
</dbReference>
<dbReference type="GO" id="GO:0005730">
    <property type="term" value="C:nucleolus"/>
    <property type="evidence" value="ECO:0007669"/>
    <property type="project" value="TreeGrafter"/>
</dbReference>
<reference evidence="3 4" key="1">
    <citation type="journal article" date="2019" name="Nat. Ecol. Evol.">
        <title>Megaphylogeny resolves global patterns of mushroom evolution.</title>
        <authorList>
            <person name="Varga T."/>
            <person name="Krizsan K."/>
            <person name="Foldi C."/>
            <person name="Dima B."/>
            <person name="Sanchez-Garcia M."/>
            <person name="Sanchez-Ramirez S."/>
            <person name="Szollosi G.J."/>
            <person name="Szarkandi J.G."/>
            <person name="Papp V."/>
            <person name="Albert L."/>
            <person name="Andreopoulos W."/>
            <person name="Angelini C."/>
            <person name="Antonin V."/>
            <person name="Barry K.W."/>
            <person name="Bougher N.L."/>
            <person name="Buchanan P."/>
            <person name="Buyck B."/>
            <person name="Bense V."/>
            <person name="Catcheside P."/>
            <person name="Chovatia M."/>
            <person name="Cooper J."/>
            <person name="Damon W."/>
            <person name="Desjardin D."/>
            <person name="Finy P."/>
            <person name="Geml J."/>
            <person name="Haridas S."/>
            <person name="Hughes K."/>
            <person name="Justo A."/>
            <person name="Karasinski D."/>
            <person name="Kautmanova I."/>
            <person name="Kiss B."/>
            <person name="Kocsube S."/>
            <person name="Kotiranta H."/>
            <person name="LaButti K.M."/>
            <person name="Lechner B.E."/>
            <person name="Liimatainen K."/>
            <person name="Lipzen A."/>
            <person name="Lukacs Z."/>
            <person name="Mihaltcheva S."/>
            <person name="Morgado L.N."/>
            <person name="Niskanen T."/>
            <person name="Noordeloos M.E."/>
            <person name="Ohm R.A."/>
            <person name="Ortiz-Santana B."/>
            <person name="Ovrebo C."/>
            <person name="Racz N."/>
            <person name="Riley R."/>
            <person name="Savchenko A."/>
            <person name="Shiryaev A."/>
            <person name="Soop K."/>
            <person name="Spirin V."/>
            <person name="Szebenyi C."/>
            <person name="Tomsovsky M."/>
            <person name="Tulloss R.E."/>
            <person name="Uehling J."/>
            <person name="Grigoriev I.V."/>
            <person name="Vagvolgyi C."/>
            <person name="Papp T."/>
            <person name="Martin F.M."/>
            <person name="Miettinen O."/>
            <person name="Hibbett D.S."/>
            <person name="Nagy L.G."/>
        </authorList>
    </citation>
    <scope>NUCLEOTIDE SEQUENCE [LARGE SCALE GENOMIC DNA]</scope>
    <source>
        <strain evidence="3 4">CBS 121175</strain>
    </source>
</reference>
<evidence type="ECO:0000259" key="2">
    <source>
        <dbReference type="Pfam" id="PF10441"/>
    </source>
</evidence>
<proteinExistence type="predicted"/>
<dbReference type="GO" id="GO:0042254">
    <property type="term" value="P:ribosome biogenesis"/>
    <property type="evidence" value="ECO:0007669"/>
    <property type="project" value="TreeGrafter"/>
</dbReference>
<sequence length="1448" mass="160573">MTVLQSSQNFVRALKGPADPPVVGGPLKILLAEQAWCDSSFRVPNKAEVIADWLLTKFLKDKPAELKDHAIANPRYWKLLKSVIEDNPTNPTGTWLRALLGRISIVPIVSNFLSCLLIADDPESLLSPATSCWEVIWPIGAQKLTTDALLNCWLNYLSKTQTLLGRPAICGIGMILTDTYRHSLSNSSSKKKVYATLAQNQGNLKSWLEQVSAASTTSQGSQLAQSVFIAGIDTLFNLETLRQMQDAKEPRPQLFQTLHALAKDHRQLVLDILPRLFSHYVSALRKHKGTIFSGGSSHHASGTQTIELNGAAMQFFGLCQDVLDQQIRDASTWNATCKLLEVVEQEHIYDSKDENKVSPILTRSLELGLDGLSESCKAGRLDLTGAIVNCLTALARIDYDLILPVTPRILTRLLCIPTACAEHFAFLDLLLEYYVKTRTINDYVEMVFECLSLKLSPPPVDTHERYQLCLSSPLLHSSHLEKLSRVIHQFLTPGQCLKTSQHACEALKTIQGQFKSAQKSHDSARGKGSRKKRKSDGMVVDEVTEEPDVLAVTFTLASRLSQIVLSSMPFHSLHKEHEAELQAEMASFHEEFVKHHVAKLSKLLLKASEEDQSDGPKRKSKGSELDWGSQVVLTSLLRLLYALERIPSLDITRELDVKNSKRLLQLFDSASQNRFLPELSLEIARALLFHLPSIEGAAASETIDSVLTYIEGRIDPSISWSGQGHELSKDEFGRARASLALLHLVLERWLPTIDTLASSEQLSKLVKIIMQLPVSTNARSSGDRNQNLLPEHLLLRTLRSAQIWELPNIRTAFLGHLSQSTVELKTDGSSTLDIKKLILTYQLLLFFPVEYLTKTCRAELVRGALAGDRVLEQAAFGKSKKNSNSSNSEVEGLTVLRLFVQRIFGFIGTIEQQSPGEISSFLLHLLKEPRVAAGSAYIESTLELAMLYFLELLRQCGKTASGDLPNVLSSYKQYDLYNGSQTIRAESFMRLVGVLTKDFSFASFSDENQEAFRDLHSHLVSGLEQEIIKLLDGHEEAGSRAPALMSGWHATLSLGRWVGTDVVPSLFGQRLARRFSHTASKAQDDVAVMSVAIILQELSYLDPSKQNEQLELAVAVYLANSKIISETGRAQVDGFVGRTSRSLTPESYGHILELIGKTLSYPQIGESTLSNLIHLASVFLREHPQNALKITQNFATSFINVFNGNKIFFEGPVELRLQVLGLLYQHFSERPAALRPLDMGGIWLLLSDFLSPSTIHDPSTSKDTFHKIVGIANSIIRLRRDLVGSVLPHLGMVLRQLLSSLRSIRPRLGSKQTELVMNTQPRWIAAGQPLGVDEAKALARLLETLNTKTVPRTHGGVVEGQKAESLANAFSKHAAYVLKAYIEALDEPLCILSLEVRKELAPGLYALCGMISEHSRDAVMVSALDAAGKATMKTLWKEYEKQRYVGKG</sequence>
<evidence type="ECO:0000313" key="3">
    <source>
        <dbReference type="EMBL" id="TFK23128.1"/>
    </source>
</evidence>
<feature type="domain" description="Nucleolar 27S pre-rRNA processing Urb2/Npa2 C-terminal" evidence="2">
    <location>
        <begin position="1218"/>
        <end position="1447"/>
    </location>
</feature>
<evidence type="ECO:0000313" key="4">
    <source>
        <dbReference type="Proteomes" id="UP000307440"/>
    </source>
</evidence>